<dbReference type="InterPro" id="IPR004046">
    <property type="entry name" value="GST_C"/>
</dbReference>
<dbReference type="PANTHER" id="PTHR44051">
    <property type="entry name" value="GLUTATHIONE S-TRANSFERASE-RELATED"/>
    <property type="match status" value="1"/>
</dbReference>
<dbReference type="Proteomes" id="UP000035352">
    <property type="component" value="Chromosome"/>
</dbReference>
<dbReference type="RefSeq" id="WP_047192985.1">
    <property type="nucleotide sequence ID" value="NZ_CP011371.1"/>
</dbReference>
<evidence type="ECO:0000259" key="1">
    <source>
        <dbReference type="PROSITE" id="PS50404"/>
    </source>
</evidence>
<evidence type="ECO:0000259" key="2">
    <source>
        <dbReference type="PROSITE" id="PS50405"/>
    </source>
</evidence>
<dbReference type="GO" id="GO:0016740">
    <property type="term" value="F:transferase activity"/>
    <property type="evidence" value="ECO:0007669"/>
    <property type="project" value="UniProtKB-KW"/>
</dbReference>
<dbReference type="AlphaFoldDB" id="A0A0G3BBG0"/>
<organism evidence="3 4">
    <name type="scientific">Caldimonas brevitalea</name>
    <dbReference type="NCBI Taxonomy" id="413882"/>
    <lineage>
        <taxon>Bacteria</taxon>
        <taxon>Pseudomonadati</taxon>
        <taxon>Pseudomonadota</taxon>
        <taxon>Betaproteobacteria</taxon>
        <taxon>Burkholderiales</taxon>
        <taxon>Sphaerotilaceae</taxon>
        <taxon>Caldimonas</taxon>
    </lineage>
</organism>
<dbReference type="InterPro" id="IPR036282">
    <property type="entry name" value="Glutathione-S-Trfase_C_sf"/>
</dbReference>
<dbReference type="STRING" id="413882.AAW51_0008"/>
<dbReference type="Gene3D" id="3.40.30.10">
    <property type="entry name" value="Glutaredoxin"/>
    <property type="match status" value="1"/>
</dbReference>
<dbReference type="CDD" id="cd03057">
    <property type="entry name" value="GST_N_Beta"/>
    <property type="match status" value="1"/>
</dbReference>
<accession>A0A0G3BBG0</accession>
<dbReference type="InterPro" id="IPR004045">
    <property type="entry name" value="Glutathione_S-Trfase_N"/>
</dbReference>
<dbReference type="InterPro" id="IPR040079">
    <property type="entry name" value="Glutathione_S-Trfase"/>
</dbReference>
<feature type="domain" description="GST C-terminal" evidence="2">
    <location>
        <begin position="88"/>
        <end position="215"/>
    </location>
</feature>
<evidence type="ECO:0000313" key="4">
    <source>
        <dbReference type="Proteomes" id="UP000035352"/>
    </source>
</evidence>
<reference evidence="3 4" key="1">
    <citation type="submission" date="2015-05" db="EMBL/GenBank/DDBJ databases">
        <authorList>
            <person name="Tang B."/>
            <person name="Yu Y."/>
        </authorList>
    </citation>
    <scope>NUCLEOTIDE SEQUENCE [LARGE SCALE GENOMIC DNA]</scope>
    <source>
        <strain evidence="3 4">DSM 7029</strain>
    </source>
</reference>
<dbReference type="InterPro" id="IPR010987">
    <property type="entry name" value="Glutathione-S-Trfase_C-like"/>
</dbReference>
<gene>
    <name evidence="3" type="ORF">AAW51_0008</name>
</gene>
<evidence type="ECO:0000313" key="3">
    <source>
        <dbReference type="EMBL" id="AKJ26699.1"/>
    </source>
</evidence>
<dbReference type="PROSITE" id="PS50404">
    <property type="entry name" value="GST_NTER"/>
    <property type="match status" value="1"/>
</dbReference>
<dbReference type="OrthoDB" id="9815075at2"/>
<dbReference type="PROSITE" id="PS50405">
    <property type="entry name" value="GST_CTER"/>
    <property type="match status" value="1"/>
</dbReference>
<feature type="domain" description="GST N-terminal" evidence="1">
    <location>
        <begin position="1"/>
        <end position="82"/>
    </location>
</feature>
<sequence length="236" mass="26366">MDPVLFYGVPQGCSFGSIVALEWLQQPYRLCRIEMLEHPWPPLYRHINPMLQTPALLLPDGEALSQSMGILLHLAAQGLDRGLGFAQGTREFDRLNQMLAFLHTDVFSAFGPLWAAYDLQDLTPEQLRLLQDIGQGKVRKCFEVLNGRIGAGPWLLGAQRTVADAYACGVVRWADFHRFFDLAVEYPHIAQWAQRLADDPAVQFAHEVERQGPAAAHSAACLGHVQLDELPVFPRG</sequence>
<proteinExistence type="predicted"/>
<dbReference type="Pfam" id="PF00043">
    <property type="entry name" value="GST_C"/>
    <property type="match status" value="1"/>
</dbReference>
<dbReference type="Pfam" id="PF13409">
    <property type="entry name" value="GST_N_2"/>
    <property type="match status" value="1"/>
</dbReference>
<dbReference type="SFLD" id="SFLDS00019">
    <property type="entry name" value="Glutathione_Transferase_(cytos"/>
    <property type="match status" value="1"/>
</dbReference>
<dbReference type="KEGG" id="pbh:AAW51_0008"/>
<dbReference type="PATRIC" id="fig|413882.6.peg.8"/>
<dbReference type="PANTHER" id="PTHR44051:SF8">
    <property type="entry name" value="GLUTATHIONE S-TRANSFERASE GSTA"/>
    <property type="match status" value="1"/>
</dbReference>
<keyword evidence="3" id="KW-0808">Transferase</keyword>
<name>A0A0G3BBG0_9BURK</name>
<dbReference type="InterPro" id="IPR036249">
    <property type="entry name" value="Thioredoxin-like_sf"/>
</dbReference>
<dbReference type="SUPFAM" id="SSF52833">
    <property type="entry name" value="Thioredoxin-like"/>
    <property type="match status" value="1"/>
</dbReference>
<dbReference type="Gene3D" id="1.20.1050.10">
    <property type="match status" value="1"/>
</dbReference>
<dbReference type="SUPFAM" id="SSF47616">
    <property type="entry name" value="GST C-terminal domain-like"/>
    <property type="match status" value="1"/>
</dbReference>
<keyword evidence="4" id="KW-1185">Reference proteome</keyword>
<protein>
    <submittedName>
        <fullName evidence="3">Glutathione S-transferase</fullName>
    </submittedName>
</protein>
<dbReference type="EMBL" id="CP011371">
    <property type="protein sequence ID" value="AKJ26699.1"/>
    <property type="molecule type" value="Genomic_DNA"/>
</dbReference>